<accession>A0A0A5GI54</accession>
<dbReference type="NCBIfam" id="TIGR01549">
    <property type="entry name" value="HAD-SF-IA-v1"/>
    <property type="match status" value="1"/>
</dbReference>
<dbReference type="SFLD" id="SFLDS00003">
    <property type="entry name" value="Haloacid_Dehalogenase"/>
    <property type="match status" value="1"/>
</dbReference>
<dbReference type="STRING" id="1385510.GCA_000425205_01560"/>
<evidence type="ECO:0000313" key="3">
    <source>
        <dbReference type="EMBL" id="KGX92921.1"/>
    </source>
</evidence>
<dbReference type="OrthoDB" id="9807630at2"/>
<sequence length="213" mass="23719">MTIHTLLFDLDGTLIDTNELIIASFLHTANTYAPGQYKREDVLKFIGPPLTESLKTMNPDEDVDEMMNTYRTHNQKNHDDYVKAYDGVVEAITTLKEKGYRLGIVTTKLRDTVDMGLSLTKLEGLFEVVVTLDDVTHAKPHPEPIMKAMIELGATPAETIMVGDNTHDIEAGQNAGTKTAGVAWTVKGRKTLEDLNPDYMLEHMSDILKVVTE</sequence>
<dbReference type="NCBIfam" id="TIGR01509">
    <property type="entry name" value="HAD-SF-IA-v3"/>
    <property type="match status" value="1"/>
</dbReference>
<reference evidence="3 4" key="1">
    <citation type="submission" date="2013-08" db="EMBL/GenBank/DDBJ databases">
        <authorList>
            <person name="Huang J."/>
            <person name="Wang G."/>
        </authorList>
    </citation>
    <scope>NUCLEOTIDE SEQUENCE [LARGE SCALE GENOMIC DNA]</scope>
    <source>
        <strain evidence="3 4">JSM 076056</strain>
    </source>
</reference>
<dbReference type="AlphaFoldDB" id="A0A0A5GI54"/>
<dbReference type="GO" id="GO:0005829">
    <property type="term" value="C:cytosol"/>
    <property type="evidence" value="ECO:0007669"/>
    <property type="project" value="TreeGrafter"/>
</dbReference>
<dbReference type="EC" id="3.6.1.1" evidence="3"/>
<keyword evidence="4" id="KW-1185">Reference proteome</keyword>
<dbReference type="PANTHER" id="PTHR43434">
    <property type="entry name" value="PHOSPHOGLYCOLATE PHOSPHATASE"/>
    <property type="match status" value="1"/>
</dbReference>
<protein>
    <submittedName>
        <fullName evidence="3">Pyrophosphatase</fullName>
        <ecNumber evidence="3">3.6.1.1</ecNumber>
    </submittedName>
</protein>
<dbReference type="FunFam" id="3.40.50.1000:FF:000022">
    <property type="entry name" value="Phosphoglycolate phosphatase"/>
    <property type="match status" value="1"/>
</dbReference>
<dbReference type="InterPro" id="IPR023214">
    <property type="entry name" value="HAD_sf"/>
</dbReference>
<dbReference type="CDD" id="cd02616">
    <property type="entry name" value="HAD_PPase"/>
    <property type="match status" value="1"/>
</dbReference>
<dbReference type="NCBIfam" id="TIGR01662">
    <property type="entry name" value="HAD-SF-IIIA"/>
    <property type="match status" value="1"/>
</dbReference>
<keyword evidence="1 3" id="KW-0378">Hydrolase</keyword>
<dbReference type="Proteomes" id="UP000030528">
    <property type="component" value="Unassembled WGS sequence"/>
</dbReference>
<dbReference type="NCBIfam" id="NF009804">
    <property type="entry name" value="PRK13288.1"/>
    <property type="match status" value="1"/>
</dbReference>
<dbReference type="EMBL" id="AVPE01000004">
    <property type="protein sequence ID" value="KGX92921.1"/>
    <property type="molecule type" value="Genomic_DNA"/>
</dbReference>
<dbReference type="InterPro" id="IPR006439">
    <property type="entry name" value="HAD-SF_hydro_IA"/>
</dbReference>
<evidence type="ECO:0000256" key="2">
    <source>
        <dbReference type="ARBA" id="ARBA00022842"/>
    </source>
</evidence>
<dbReference type="PANTHER" id="PTHR43434:SF26">
    <property type="entry name" value="PYROPHOSPHATASE PPAX"/>
    <property type="match status" value="1"/>
</dbReference>
<dbReference type="SFLD" id="SFLDG01129">
    <property type="entry name" value="C1.5:_HAD__Beta-PGM__Phosphata"/>
    <property type="match status" value="1"/>
</dbReference>
<dbReference type="SUPFAM" id="SSF56784">
    <property type="entry name" value="HAD-like"/>
    <property type="match status" value="1"/>
</dbReference>
<dbReference type="InterPro" id="IPR023198">
    <property type="entry name" value="PGP-like_dom2"/>
</dbReference>
<dbReference type="InterPro" id="IPR050155">
    <property type="entry name" value="HAD-like_hydrolase_sf"/>
</dbReference>
<keyword evidence="2" id="KW-0460">Magnesium</keyword>
<dbReference type="GO" id="GO:0004427">
    <property type="term" value="F:inorganic diphosphate phosphatase activity"/>
    <property type="evidence" value="ECO:0007669"/>
    <property type="project" value="UniProtKB-EC"/>
</dbReference>
<dbReference type="InterPro" id="IPR006549">
    <property type="entry name" value="HAD-SF_hydro_IIIA"/>
</dbReference>
<name>A0A0A5GI54_9BACI</name>
<dbReference type="RefSeq" id="WP_026799996.1">
    <property type="nucleotide sequence ID" value="NZ_AULI01000006.1"/>
</dbReference>
<dbReference type="GO" id="GO:0006281">
    <property type="term" value="P:DNA repair"/>
    <property type="evidence" value="ECO:0007669"/>
    <property type="project" value="TreeGrafter"/>
</dbReference>
<dbReference type="GO" id="GO:0008967">
    <property type="term" value="F:phosphoglycolate phosphatase activity"/>
    <property type="evidence" value="ECO:0007669"/>
    <property type="project" value="TreeGrafter"/>
</dbReference>
<dbReference type="InterPro" id="IPR041492">
    <property type="entry name" value="HAD_2"/>
</dbReference>
<dbReference type="InterPro" id="IPR036412">
    <property type="entry name" value="HAD-like_sf"/>
</dbReference>
<proteinExistence type="predicted"/>
<evidence type="ECO:0000313" key="4">
    <source>
        <dbReference type="Proteomes" id="UP000030528"/>
    </source>
</evidence>
<dbReference type="eggNOG" id="COG0546">
    <property type="taxonomic scope" value="Bacteria"/>
</dbReference>
<dbReference type="SFLD" id="SFLDG01135">
    <property type="entry name" value="C1.5.6:_HAD__Beta-PGM__Phospha"/>
    <property type="match status" value="1"/>
</dbReference>
<evidence type="ECO:0000256" key="1">
    <source>
        <dbReference type="ARBA" id="ARBA00022801"/>
    </source>
</evidence>
<gene>
    <name evidence="3" type="ORF">N781_13635</name>
</gene>
<dbReference type="Gene3D" id="1.10.150.240">
    <property type="entry name" value="Putative phosphatase, domain 2"/>
    <property type="match status" value="1"/>
</dbReference>
<dbReference type="Pfam" id="PF13419">
    <property type="entry name" value="HAD_2"/>
    <property type="match status" value="1"/>
</dbReference>
<comment type="caution">
    <text evidence="3">The sequence shown here is derived from an EMBL/GenBank/DDBJ whole genome shotgun (WGS) entry which is preliminary data.</text>
</comment>
<dbReference type="Gene3D" id="3.40.50.1000">
    <property type="entry name" value="HAD superfamily/HAD-like"/>
    <property type="match status" value="1"/>
</dbReference>
<organism evidence="3 4">
    <name type="scientific">Pontibacillus halophilus JSM 076056 = DSM 19796</name>
    <dbReference type="NCBI Taxonomy" id="1385510"/>
    <lineage>
        <taxon>Bacteria</taxon>
        <taxon>Bacillati</taxon>
        <taxon>Bacillota</taxon>
        <taxon>Bacilli</taxon>
        <taxon>Bacillales</taxon>
        <taxon>Bacillaceae</taxon>
        <taxon>Pontibacillus</taxon>
    </lineage>
</organism>
<dbReference type="PRINTS" id="PR00413">
    <property type="entry name" value="HADHALOGNASE"/>
</dbReference>